<feature type="region of interest" description="Disordered" evidence="1">
    <location>
        <begin position="1"/>
        <end position="74"/>
    </location>
</feature>
<dbReference type="AlphaFoldDB" id="A0A150RL08"/>
<protein>
    <submittedName>
        <fullName evidence="2">Uncharacterized protein</fullName>
    </submittedName>
</protein>
<name>A0A150RL08_SORCE</name>
<feature type="compositionally biased region" description="Basic and acidic residues" evidence="1">
    <location>
        <begin position="45"/>
        <end position="74"/>
    </location>
</feature>
<organism evidence="2 3">
    <name type="scientific">Sorangium cellulosum</name>
    <name type="common">Polyangium cellulosum</name>
    <dbReference type="NCBI Taxonomy" id="56"/>
    <lineage>
        <taxon>Bacteria</taxon>
        <taxon>Pseudomonadati</taxon>
        <taxon>Myxococcota</taxon>
        <taxon>Polyangia</taxon>
        <taxon>Polyangiales</taxon>
        <taxon>Polyangiaceae</taxon>
        <taxon>Sorangium</taxon>
    </lineage>
</organism>
<evidence type="ECO:0000313" key="3">
    <source>
        <dbReference type="Proteomes" id="UP000075635"/>
    </source>
</evidence>
<feature type="region of interest" description="Disordered" evidence="1">
    <location>
        <begin position="109"/>
        <end position="133"/>
    </location>
</feature>
<dbReference type="EMBL" id="JEMB01002472">
    <property type="protein sequence ID" value="KYF80975.1"/>
    <property type="molecule type" value="Genomic_DNA"/>
</dbReference>
<feature type="compositionally biased region" description="Basic and acidic residues" evidence="1">
    <location>
        <begin position="109"/>
        <end position="124"/>
    </location>
</feature>
<evidence type="ECO:0000313" key="2">
    <source>
        <dbReference type="EMBL" id="KYF80975.1"/>
    </source>
</evidence>
<gene>
    <name evidence="2" type="ORF">BE17_51425</name>
</gene>
<reference evidence="2 3" key="1">
    <citation type="submission" date="2014-02" db="EMBL/GenBank/DDBJ databases">
        <title>The small core and large imbalanced accessory genome model reveals a collaborative survival strategy of Sorangium cellulosum strains in nature.</title>
        <authorList>
            <person name="Han K."/>
            <person name="Peng R."/>
            <person name="Blom J."/>
            <person name="Li Y.-Z."/>
        </authorList>
    </citation>
    <scope>NUCLEOTIDE SEQUENCE [LARGE SCALE GENOMIC DNA]</scope>
    <source>
        <strain evidence="2 3">So0011-07</strain>
    </source>
</reference>
<sequence length="133" mass="14598">MSSPSAACPSQRSASGRAAPSAREPLGQRLALQELHHQEGRRRRLVDPRVEDVDEERAVDPARDPRLQREPPPEIGALDRVRVHHLERAPAAGLDVEGLVHRAHRARAEAPHDAVAIGDERPPDHSTSVRNAV</sequence>
<feature type="compositionally biased region" description="Low complexity" evidence="1">
    <location>
        <begin position="9"/>
        <end position="25"/>
    </location>
</feature>
<dbReference type="Proteomes" id="UP000075635">
    <property type="component" value="Unassembled WGS sequence"/>
</dbReference>
<proteinExistence type="predicted"/>
<comment type="caution">
    <text evidence="2">The sequence shown here is derived from an EMBL/GenBank/DDBJ whole genome shotgun (WGS) entry which is preliminary data.</text>
</comment>
<accession>A0A150RL08</accession>
<evidence type="ECO:0000256" key="1">
    <source>
        <dbReference type="SAM" id="MobiDB-lite"/>
    </source>
</evidence>